<dbReference type="AlphaFoldDB" id="A0A075R9K2"/>
<name>A0A075R9K2_BRELA</name>
<gene>
    <name evidence="1" type="ORF">BRLA_c019090</name>
</gene>
<proteinExistence type="predicted"/>
<protein>
    <recommendedName>
        <fullName evidence="3">DUF4825 domain-containing protein</fullName>
    </recommendedName>
</protein>
<sequence>MPRRFLFAMMISVGLSLMLSVLPVFTKKGPVADVPTFREFPRLTVSSHNLVDLFTLLETHYKISHVEWDQPSIMLTLSLPEDHKKVNDLMYHDAYSIVYVLMNKTTNVKHVTLQFTRSNEQKAQSPATLLIQADRAQMGQEDKWKSPTELSDAEQYVKQHFFVKEAT</sequence>
<reference evidence="1 2" key="1">
    <citation type="journal article" date="2011" name="J. Bacteriol.">
        <title>Genome sequence of Brevibacillus laterosporus LMG 15441, a pathogen of invertebrates.</title>
        <authorList>
            <person name="Djukic M."/>
            <person name="Poehlein A."/>
            <person name="Thurmer A."/>
            <person name="Daniel R."/>
        </authorList>
    </citation>
    <scope>NUCLEOTIDE SEQUENCE [LARGE SCALE GENOMIC DNA]</scope>
    <source>
        <strain evidence="1 2">LMG 15441</strain>
    </source>
</reference>
<organism evidence="1 2">
    <name type="scientific">Brevibacillus laterosporus LMG 15441</name>
    <dbReference type="NCBI Taxonomy" id="1042163"/>
    <lineage>
        <taxon>Bacteria</taxon>
        <taxon>Bacillati</taxon>
        <taxon>Bacillota</taxon>
        <taxon>Bacilli</taxon>
        <taxon>Bacillales</taxon>
        <taxon>Paenibacillaceae</taxon>
        <taxon>Brevibacillus</taxon>
    </lineage>
</organism>
<dbReference type="EMBL" id="CP007806">
    <property type="protein sequence ID" value="AIG26230.1"/>
    <property type="molecule type" value="Genomic_DNA"/>
</dbReference>
<evidence type="ECO:0008006" key="3">
    <source>
        <dbReference type="Google" id="ProtNLM"/>
    </source>
</evidence>
<accession>A0A075R9K2</accession>
<dbReference type="Proteomes" id="UP000005850">
    <property type="component" value="Chromosome"/>
</dbReference>
<dbReference type="KEGG" id="blr:BRLA_c019090"/>
<dbReference type="HOGENOM" id="CLU_1591461_0_0_9"/>
<dbReference type="STRING" id="1042163.BRLA_c019090"/>
<dbReference type="RefSeq" id="WP_003338548.1">
    <property type="nucleotide sequence ID" value="NZ_CP007806.1"/>
</dbReference>
<evidence type="ECO:0000313" key="1">
    <source>
        <dbReference type="EMBL" id="AIG26230.1"/>
    </source>
</evidence>
<keyword evidence="2" id="KW-1185">Reference proteome</keyword>
<evidence type="ECO:0000313" key="2">
    <source>
        <dbReference type="Proteomes" id="UP000005850"/>
    </source>
</evidence>